<protein>
    <submittedName>
        <fullName evidence="1">Uncharacterized protein</fullName>
    </submittedName>
</protein>
<evidence type="ECO:0000313" key="1">
    <source>
        <dbReference type="EMBL" id="BBG93372.1"/>
    </source>
</evidence>
<dbReference type="InterPro" id="IPR032675">
    <property type="entry name" value="LRR_dom_sf"/>
</dbReference>
<sequence>MSIIEALPKWLGNLTSLIYLEMRDCKNLMYLPTVEVMQRLTKLGTLVISGCPLLAERCAKESGPEWHKISHIPDIREGSYSIGRTSDAQKINAWKEKRVYWSDEATLKLSVNYLFVYVRSEESTSSGSSENFPKMKRCTEESRSCFIVYCNTKKKKKKKKIFNSSVSRRYMVSAIYMASQLLKAESRLKKKLMHAIFGASIHLKCRQSLEVVFNNLMNWRIYSSDEGTLQQSMNYLFVRVRI</sequence>
<proteinExistence type="predicted"/>
<reference evidence="1" key="1">
    <citation type="journal article" date="2019" name="Science">
        <title>Mutation of a bHLH transcription factor allowed almond domestication.</title>
        <authorList>
            <person name="Sanchez-Perez R."/>
            <person name="Pavan S."/>
            <person name="Mazzeo R."/>
            <person name="Moldovan C."/>
            <person name="Aiese Cigliano R."/>
            <person name="Del Cueto J."/>
            <person name="Ricciardi F."/>
            <person name="Lotti C."/>
            <person name="Ricciardi L."/>
            <person name="Dicenta F."/>
            <person name="Lopez-Marques R.L."/>
            <person name="Lindberg Moller B."/>
        </authorList>
    </citation>
    <scope>NUCLEOTIDE SEQUENCE</scope>
</reference>
<accession>A0A4Y1QND0</accession>
<dbReference type="EMBL" id="AP019297">
    <property type="protein sequence ID" value="BBG93372.1"/>
    <property type="molecule type" value="Genomic_DNA"/>
</dbReference>
<name>A0A4Y1QND0_PRUDU</name>
<dbReference type="AlphaFoldDB" id="A0A4Y1QND0"/>
<organism evidence="1">
    <name type="scientific">Prunus dulcis</name>
    <name type="common">Almond</name>
    <name type="synonym">Amygdalus dulcis</name>
    <dbReference type="NCBI Taxonomy" id="3755"/>
    <lineage>
        <taxon>Eukaryota</taxon>
        <taxon>Viridiplantae</taxon>
        <taxon>Streptophyta</taxon>
        <taxon>Embryophyta</taxon>
        <taxon>Tracheophyta</taxon>
        <taxon>Spermatophyta</taxon>
        <taxon>Magnoliopsida</taxon>
        <taxon>eudicotyledons</taxon>
        <taxon>Gunneridae</taxon>
        <taxon>Pentapetalae</taxon>
        <taxon>rosids</taxon>
        <taxon>fabids</taxon>
        <taxon>Rosales</taxon>
        <taxon>Rosaceae</taxon>
        <taxon>Amygdaloideae</taxon>
        <taxon>Amygdaleae</taxon>
        <taxon>Prunus</taxon>
    </lineage>
</organism>
<dbReference type="SUPFAM" id="SSF52047">
    <property type="entry name" value="RNI-like"/>
    <property type="match status" value="1"/>
</dbReference>
<dbReference type="Gene3D" id="3.80.10.10">
    <property type="entry name" value="Ribonuclease Inhibitor"/>
    <property type="match status" value="1"/>
</dbReference>
<gene>
    <name evidence="1" type="ORF">Prudu_001360</name>
</gene>